<feature type="transmembrane region" description="Helical" evidence="1">
    <location>
        <begin position="14"/>
        <end position="34"/>
    </location>
</feature>
<dbReference type="AlphaFoldDB" id="A0A4Q7VHT5"/>
<feature type="transmembrane region" description="Helical" evidence="1">
    <location>
        <begin position="673"/>
        <end position="693"/>
    </location>
</feature>
<name>A0A4Q7VHT5_9BACT</name>
<reference evidence="2 3" key="1">
    <citation type="submission" date="2019-02" db="EMBL/GenBank/DDBJ databases">
        <title>Genomic Encyclopedia of Type Strains, Phase IV (KMG-IV): sequencing the most valuable type-strain genomes for metagenomic binning, comparative biology and taxonomic classification.</title>
        <authorList>
            <person name="Goeker M."/>
        </authorList>
    </citation>
    <scope>NUCLEOTIDE SEQUENCE [LARGE SCALE GENOMIC DNA]</scope>
    <source>
        <strain evidence="2 3">DSM 28825</strain>
    </source>
</reference>
<gene>
    <name evidence="2" type="ORF">EV201_0228</name>
</gene>
<dbReference type="PANTHER" id="PTHR37947">
    <property type="entry name" value="BLL2462 PROTEIN"/>
    <property type="match status" value="1"/>
</dbReference>
<evidence type="ECO:0008006" key="4">
    <source>
        <dbReference type="Google" id="ProtNLM"/>
    </source>
</evidence>
<dbReference type="Proteomes" id="UP000293562">
    <property type="component" value="Unassembled WGS sequence"/>
</dbReference>
<evidence type="ECO:0000256" key="1">
    <source>
        <dbReference type="SAM" id="Phobius"/>
    </source>
</evidence>
<protein>
    <recommendedName>
        <fullName evidence="4">VWA domain-containing protein</fullName>
    </recommendedName>
</protein>
<evidence type="ECO:0000313" key="3">
    <source>
        <dbReference type="Proteomes" id="UP000293562"/>
    </source>
</evidence>
<keyword evidence="1" id="KW-1133">Transmembrane helix</keyword>
<accession>A0A4Q7VHT5</accession>
<evidence type="ECO:0000313" key="2">
    <source>
        <dbReference type="EMBL" id="RZT95604.1"/>
    </source>
</evidence>
<comment type="caution">
    <text evidence="2">The sequence shown here is derived from an EMBL/GenBank/DDBJ whole genome shotgun (WGS) entry which is preliminary data.</text>
</comment>
<keyword evidence="1" id="KW-0812">Transmembrane</keyword>
<feature type="transmembrane region" description="Helical" evidence="1">
    <location>
        <begin position="46"/>
        <end position="66"/>
    </location>
</feature>
<proteinExistence type="predicted"/>
<dbReference type="EMBL" id="SHKN01000001">
    <property type="protein sequence ID" value="RZT95604.1"/>
    <property type="molecule type" value="Genomic_DNA"/>
</dbReference>
<keyword evidence="3" id="KW-1185">Reference proteome</keyword>
<organism evidence="2 3">
    <name type="scientific">Ancylomarina subtilis</name>
    <dbReference type="NCBI Taxonomy" id="1639035"/>
    <lineage>
        <taxon>Bacteria</taxon>
        <taxon>Pseudomonadati</taxon>
        <taxon>Bacteroidota</taxon>
        <taxon>Bacteroidia</taxon>
        <taxon>Marinilabiliales</taxon>
        <taxon>Marinifilaceae</taxon>
        <taxon>Ancylomarina</taxon>
    </lineage>
</organism>
<sequence length="700" mass="80379">MILLNISILTEHSLWWLLPIVMLAVVLAYGQYFYKNTLKNDLSSTKILTLASLRTLVYIGLLFLLLNPNIKYSQKHIEKPLLIWAQDNSQSLKLGKDSVYYQTQYIADVDAVLKSLSQKYEIQKLGFGEEVKILADFDFTDQSSDYASLFSYLKNNIQPGQQTQLILAGDGLYNKGNDARFLVQEVKCPVHTIALGDATSQKDLSVVFLRSNKLAFLKSNTPVRLGIKADFCEGEEIFIQLDSDSETLYRDTLKIPNASYYVEKDFFITPKKSGLQKYRLSLKAIKGESNLKNNKGEMLIDVLDSKRKIAICYDSYHPDIAALYSALEEQSNTTIRLIDVSKKQVDFSDFNLMIFYQLPSMKHVGGNFLNQLTHSRVPFMMILGGASDFNLLNRLNLGLKLDQTHDLFQNARMAYSDRFSLFEMDEEDRKAFSTFPPVMSPMGKYSFNQESHVMGTQIVKAVGTETPLIAFSQRDDQKQAYILGEGLWRWKLQDYKMNQSHEHFNALLNRMVQYLALKVKRNQLTIQYDKVYKETDAIQIEAQLYDESYQTINKADLNFLLKNDKDEAFAYQFERSGKVYNLDLNNLPAGNYQFEAKVKAFDQEFTQKGSFVVRSENLESKQVQANPAFLKDLSELSGALHFPLSQMPQLTDSLLANKNIKARISVESHFRSVLNFMWVLCSIIILLSLEWFLKKYWLGI</sequence>
<keyword evidence="1" id="KW-0472">Membrane</keyword>
<dbReference type="PANTHER" id="PTHR37947:SF1">
    <property type="entry name" value="BLL2462 PROTEIN"/>
    <property type="match status" value="1"/>
</dbReference>